<organism evidence="1 2">
    <name type="scientific">Nephila pilipes</name>
    <name type="common">Giant wood spider</name>
    <name type="synonym">Nephila maculata</name>
    <dbReference type="NCBI Taxonomy" id="299642"/>
    <lineage>
        <taxon>Eukaryota</taxon>
        <taxon>Metazoa</taxon>
        <taxon>Ecdysozoa</taxon>
        <taxon>Arthropoda</taxon>
        <taxon>Chelicerata</taxon>
        <taxon>Arachnida</taxon>
        <taxon>Araneae</taxon>
        <taxon>Araneomorphae</taxon>
        <taxon>Entelegynae</taxon>
        <taxon>Araneoidea</taxon>
        <taxon>Nephilidae</taxon>
        <taxon>Nephila</taxon>
    </lineage>
</organism>
<keyword evidence="2" id="KW-1185">Reference proteome</keyword>
<evidence type="ECO:0000313" key="1">
    <source>
        <dbReference type="EMBL" id="GFT72848.1"/>
    </source>
</evidence>
<dbReference type="Proteomes" id="UP000887013">
    <property type="component" value="Unassembled WGS sequence"/>
</dbReference>
<comment type="caution">
    <text evidence="1">The sequence shown here is derived from an EMBL/GenBank/DDBJ whole genome shotgun (WGS) entry which is preliminary data.</text>
</comment>
<accession>A0A8X6PLG4</accession>
<dbReference type="EMBL" id="BMAW01116944">
    <property type="protein sequence ID" value="GFT72848.1"/>
    <property type="molecule type" value="Genomic_DNA"/>
</dbReference>
<name>A0A8X6PLG4_NEPPI</name>
<gene>
    <name evidence="1" type="ORF">NPIL_647221</name>
</gene>
<proteinExistence type="predicted"/>
<protein>
    <submittedName>
        <fullName evidence="1">Uncharacterized protein</fullName>
    </submittedName>
</protein>
<sequence length="146" mass="15905">MDTTADPGNLAILQRNYFCSGITLNSAGFTELFCSEWLSGGTTVSDFYFCSGTTSTKRFTSPLLRGNYFCSRETTSAAETTILLQATGRYLRRYSAAETTSAADSTSSEACGRLLLQPEFTLQAELLPLSPFSFLSILFPLDLQGI</sequence>
<evidence type="ECO:0000313" key="2">
    <source>
        <dbReference type="Proteomes" id="UP000887013"/>
    </source>
</evidence>
<reference evidence="1" key="1">
    <citation type="submission" date="2020-08" db="EMBL/GenBank/DDBJ databases">
        <title>Multicomponent nature underlies the extraordinary mechanical properties of spider dragline silk.</title>
        <authorList>
            <person name="Kono N."/>
            <person name="Nakamura H."/>
            <person name="Mori M."/>
            <person name="Yoshida Y."/>
            <person name="Ohtoshi R."/>
            <person name="Malay A.D."/>
            <person name="Moran D.A.P."/>
            <person name="Tomita M."/>
            <person name="Numata K."/>
            <person name="Arakawa K."/>
        </authorList>
    </citation>
    <scope>NUCLEOTIDE SEQUENCE</scope>
</reference>
<dbReference type="AlphaFoldDB" id="A0A8X6PLG4"/>